<dbReference type="PANTHER" id="PTHR33303">
    <property type="entry name" value="CYTOPLASMIC PROTEIN-RELATED"/>
    <property type="match status" value="1"/>
</dbReference>
<evidence type="ECO:0000313" key="2">
    <source>
        <dbReference type="EMBL" id="SFL75079.1"/>
    </source>
</evidence>
<dbReference type="AlphaFoldDB" id="A0A1I4K8Y4"/>
<keyword evidence="3" id="KW-1185">Reference proteome</keyword>
<accession>A0A1I4K8Y4</accession>
<protein>
    <recommendedName>
        <fullName evidence="1">CoA-binding domain-containing protein</fullName>
    </recommendedName>
</protein>
<feature type="domain" description="CoA-binding" evidence="1">
    <location>
        <begin position="7"/>
        <end position="99"/>
    </location>
</feature>
<dbReference type="InterPro" id="IPR036291">
    <property type="entry name" value="NAD(P)-bd_dom_sf"/>
</dbReference>
<organism evidence="2 3">
    <name type="scientific">Halanaerobium salsuginis</name>
    <dbReference type="NCBI Taxonomy" id="29563"/>
    <lineage>
        <taxon>Bacteria</taxon>
        <taxon>Bacillati</taxon>
        <taxon>Bacillota</taxon>
        <taxon>Clostridia</taxon>
        <taxon>Halanaerobiales</taxon>
        <taxon>Halanaerobiaceae</taxon>
        <taxon>Halanaerobium</taxon>
    </lineage>
</organism>
<sequence>MDLKEKTMNLKNWAVVGATDKEDRMGYKIVERLKENGYNVFPVHPKLKEVAGLQCYADLSQIEAKIDVVDIVVNPQIGIKVMETIQKEGIKYAWLQPGTRSDEIRDYAAENDIELVENCIYASLGA</sequence>
<dbReference type="Proteomes" id="UP000199006">
    <property type="component" value="Unassembled WGS sequence"/>
</dbReference>
<dbReference type="SMART" id="SM00881">
    <property type="entry name" value="CoA_binding"/>
    <property type="match status" value="1"/>
</dbReference>
<dbReference type="PANTHER" id="PTHR33303:SF2">
    <property type="entry name" value="COA-BINDING DOMAIN-CONTAINING PROTEIN"/>
    <property type="match status" value="1"/>
</dbReference>
<dbReference type="STRING" id="29563.SAMN02983006_01939"/>
<dbReference type="Gene3D" id="3.40.50.720">
    <property type="entry name" value="NAD(P)-binding Rossmann-like Domain"/>
    <property type="match status" value="1"/>
</dbReference>
<proteinExistence type="predicted"/>
<gene>
    <name evidence="2" type="ORF">SAMN02983006_01939</name>
</gene>
<reference evidence="2 3" key="1">
    <citation type="submission" date="2016-10" db="EMBL/GenBank/DDBJ databases">
        <authorList>
            <person name="de Groot N.N."/>
        </authorList>
    </citation>
    <scope>NUCLEOTIDE SEQUENCE [LARGE SCALE GENOMIC DNA]</scope>
    <source>
        <strain evidence="2 3">ATCC 51327</strain>
    </source>
</reference>
<evidence type="ECO:0000313" key="3">
    <source>
        <dbReference type="Proteomes" id="UP000199006"/>
    </source>
</evidence>
<dbReference type="SUPFAM" id="SSF51735">
    <property type="entry name" value="NAD(P)-binding Rossmann-fold domains"/>
    <property type="match status" value="1"/>
</dbReference>
<dbReference type="RefSeq" id="WP_089862013.1">
    <property type="nucleotide sequence ID" value="NZ_FOTI01000029.1"/>
</dbReference>
<dbReference type="Pfam" id="PF13380">
    <property type="entry name" value="CoA_binding_2"/>
    <property type="match status" value="1"/>
</dbReference>
<evidence type="ECO:0000259" key="1">
    <source>
        <dbReference type="SMART" id="SM00881"/>
    </source>
</evidence>
<dbReference type="InterPro" id="IPR003781">
    <property type="entry name" value="CoA-bd"/>
</dbReference>
<dbReference type="OrthoDB" id="9804695at2"/>
<name>A0A1I4K8Y4_9FIRM</name>
<dbReference type="EMBL" id="FOTI01000029">
    <property type="protein sequence ID" value="SFL75079.1"/>
    <property type="molecule type" value="Genomic_DNA"/>
</dbReference>